<keyword evidence="3 6" id="KW-0812">Transmembrane</keyword>
<sequence length="606" mass="65817">MKKTGKIESGDVFVDIFSLFTLFGGLAFFLYGMHVMSSGLEKMVGGKLERILKSMTSNKFKSLALGAVITIAIQSSSAMTVMLVGLVNSGIMQLEQTVGVIMGSNVGTTLTAWILSAAGIQGDNVFMRLLKPESFAPIIALVGIVLILSSKEGKKKDAGSILVGFSILMTGMTFMSDSVSPLADMPVFKDILVMFQNPLAGILLGAIVTGIIQSSAASVGILQSLSMTGSITFGMAIPIIMGQNIGTCVTSLISSIGTNKNAKRVTAVHVYFNVLGTVICLSGFYALNAFFHFDFIDQPISTVGIAVVHSLFNVLTTLILLPFSKQLEKLAKITIREKSTKEELLDDRLLLSPSFAIAECRNLTVKMAKTARDSMLTGIGLITDYDAKTADLLTQREEEIDLYEDKLGTYLVKLSSKSLSHSDSNEVSELLHAIGDFERIGDHAVNILRVATEIHDKGLAFSEDAQNELKVLTQAIVDILNLTVDAFEKDDSALASRVEPLEQVIDGLKLELKNRHIRRLQNGQCTIELGFVLSDILTNYERVSDHCSNVAVCIIQIKDSVMDTHGYLNEIKTAGGQDYTDAFNLYQKQYQLPVSHQQELAEVSVP</sequence>
<dbReference type="PANTHER" id="PTHR10010:SF46">
    <property type="entry name" value="SODIUM-DEPENDENT PHOSPHATE TRANSPORT PROTEIN 2B"/>
    <property type="match status" value="1"/>
</dbReference>
<keyword evidence="5 6" id="KW-0472">Membrane</keyword>
<dbReference type="PANTHER" id="PTHR10010">
    <property type="entry name" value="SOLUTE CARRIER FAMILY 34 SODIUM PHOSPHATE , MEMBER 2-RELATED"/>
    <property type="match status" value="1"/>
</dbReference>
<dbReference type="Proteomes" id="UP001524473">
    <property type="component" value="Unassembled WGS sequence"/>
</dbReference>
<keyword evidence="4 6" id="KW-1133">Transmembrane helix</keyword>
<reference evidence="8 9" key="1">
    <citation type="submission" date="2022-06" db="EMBL/GenBank/DDBJ databases">
        <title>Isolation of gut microbiota from human fecal samples.</title>
        <authorList>
            <person name="Pamer E.G."/>
            <person name="Barat B."/>
            <person name="Waligurski E."/>
            <person name="Medina S."/>
            <person name="Paddock L."/>
            <person name="Mostad J."/>
        </authorList>
    </citation>
    <scope>NUCLEOTIDE SEQUENCE [LARGE SCALE GENOMIC DNA]</scope>
    <source>
        <strain evidence="8 9">DFI.9.73</strain>
    </source>
</reference>
<evidence type="ECO:0000256" key="5">
    <source>
        <dbReference type="ARBA" id="ARBA00023136"/>
    </source>
</evidence>
<feature type="transmembrane region" description="Helical" evidence="6">
    <location>
        <begin position="12"/>
        <end position="33"/>
    </location>
</feature>
<dbReference type="InterPro" id="IPR003841">
    <property type="entry name" value="Na/Pi_transpt"/>
</dbReference>
<feature type="transmembrane region" description="Helical" evidence="6">
    <location>
        <begin position="270"/>
        <end position="291"/>
    </location>
</feature>
<keyword evidence="2" id="KW-1003">Cell membrane</keyword>
<feature type="transmembrane region" description="Helical" evidence="6">
    <location>
        <begin position="98"/>
        <end position="120"/>
    </location>
</feature>
<feature type="transmembrane region" description="Helical" evidence="6">
    <location>
        <begin position="199"/>
        <end position="222"/>
    </location>
</feature>
<gene>
    <name evidence="8" type="ORF">NE695_09755</name>
</gene>
<evidence type="ECO:0000256" key="2">
    <source>
        <dbReference type="ARBA" id="ARBA00022475"/>
    </source>
</evidence>
<comment type="subcellular location">
    <subcellularLocation>
        <location evidence="1">Cell membrane</location>
        <topology evidence="1">Multi-pass membrane protein</topology>
    </subcellularLocation>
</comment>
<dbReference type="Gene3D" id="1.20.58.220">
    <property type="entry name" value="Phosphate transport system protein phou homolog 2, domain 2"/>
    <property type="match status" value="1"/>
</dbReference>
<dbReference type="InterPro" id="IPR004633">
    <property type="entry name" value="NaPi_cotrn-rel/YqeW-like"/>
</dbReference>
<dbReference type="Pfam" id="PF02690">
    <property type="entry name" value="Na_Pi_cotrans"/>
    <property type="match status" value="1"/>
</dbReference>
<proteinExistence type="predicted"/>
<feature type="transmembrane region" description="Helical" evidence="6">
    <location>
        <begin position="63"/>
        <end position="86"/>
    </location>
</feature>
<evidence type="ECO:0000313" key="8">
    <source>
        <dbReference type="EMBL" id="MCQ4840197.1"/>
    </source>
</evidence>
<dbReference type="InterPro" id="IPR038078">
    <property type="entry name" value="PhoU-like_sf"/>
</dbReference>
<comment type="caution">
    <text evidence="8">The sequence shown here is derived from an EMBL/GenBank/DDBJ whole genome shotgun (WGS) entry which is preliminary data.</text>
</comment>
<protein>
    <submittedName>
        <fullName evidence="8">Na/Pi cotransporter family protein</fullName>
    </submittedName>
</protein>
<accession>A0ABT1RZU2</accession>
<evidence type="ECO:0000256" key="3">
    <source>
        <dbReference type="ARBA" id="ARBA00022692"/>
    </source>
</evidence>
<dbReference type="SUPFAM" id="SSF109755">
    <property type="entry name" value="PhoU-like"/>
    <property type="match status" value="1"/>
</dbReference>
<dbReference type="NCBIfam" id="TIGR00704">
    <property type="entry name" value="NaPi_cotrn_rel"/>
    <property type="match status" value="1"/>
</dbReference>
<evidence type="ECO:0000256" key="6">
    <source>
        <dbReference type="SAM" id="Phobius"/>
    </source>
</evidence>
<dbReference type="InterPro" id="IPR026022">
    <property type="entry name" value="PhoU_dom"/>
</dbReference>
<feature type="domain" description="PhoU" evidence="7">
    <location>
        <begin position="366"/>
        <end position="449"/>
    </location>
</feature>
<evidence type="ECO:0000256" key="1">
    <source>
        <dbReference type="ARBA" id="ARBA00004651"/>
    </source>
</evidence>
<keyword evidence="9" id="KW-1185">Reference proteome</keyword>
<evidence type="ECO:0000256" key="4">
    <source>
        <dbReference type="ARBA" id="ARBA00022989"/>
    </source>
</evidence>
<dbReference type="NCBIfam" id="NF037997">
    <property type="entry name" value="Na_Pi_symport"/>
    <property type="match status" value="1"/>
</dbReference>
<feature type="transmembrane region" description="Helical" evidence="6">
    <location>
        <begin position="132"/>
        <end position="149"/>
    </location>
</feature>
<evidence type="ECO:0000313" key="9">
    <source>
        <dbReference type="Proteomes" id="UP001524473"/>
    </source>
</evidence>
<organism evidence="8 9">
    <name type="scientific">Neglectibacter timonensis</name>
    <dbReference type="NCBI Taxonomy" id="1776382"/>
    <lineage>
        <taxon>Bacteria</taxon>
        <taxon>Bacillati</taxon>
        <taxon>Bacillota</taxon>
        <taxon>Clostridia</taxon>
        <taxon>Eubacteriales</taxon>
        <taxon>Oscillospiraceae</taxon>
        <taxon>Neglectibacter</taxon>
    </lineage>
</organism>
<feature type="domain" description="PhoU" evidence="7">
    <location>
        <begin position="474"/>
        <end position="551"/>
    </location>
</feature>
<dbReference type="Pfam" id="PF01895">
    <property type="entry name" value="PhoU"/>
    <property type="match status" value="2"/>
</dbReference>
<feature type="transmembrane region" description="Helical" evidence="6">
    <location>
        <begin position="303"/>
        <end position="323"/>
    </location>
</feature>
<dbReference type="EMBL" id="JANFZH010000020">
    <property type="protein sequence ID" value="MCQ4840197.1"/>
    <property type="molecule type" value="Genomic_DNA"/>
</dbReference>
<name>A0ABT1RZU2_9FIRM</name>
<evidence type="ECO:0000259" key="7">
    <source>
        <dbReference type="Pfam" id="PF01895"/>
    </source>
</evidence>